<dbReference type="AlphaFoldDB" id="A0A0E9S0I3"/>
<proteinExistence type="predicted"/>
<sequence length="27" mass="3197">MNHFKGGYEKDLLTSQEALFFQSDVKY</sequence>
<reference evidence="1" key="1">
    <citation type="submission" date="2014-11" db="EMBL/GenBank/DDBJ databases">
        <authorList>
            <person name="Amaro Gonzalez C."/>
        </authorList>
    </citation>
    <scope>NUCLEOTIDE SEQUENCE</scope>
</reference>
<reference evidence="1" key="2">
    <citation type="journal article" date="2015" name="Fish Shellfish Immunol.">
        <title>Early steps in the European eel (Anguilla anguilla)-Vibrio vulnificus interaction in the gills: Role of the RtxA13 toxin.</title>
        <authorList>
            <person name="Callol A."/>
            <person name="Pajuelo D."/>
            <person name="Ebbesson L."/>
            <person name="Teles M."/>
            <person name="MacKenzie S."/>
            <person name="Amaro C."/>
        </authorList>
    </citation>
    <scope>NUCLEOTIDE SEQUENCE</scope>
</reference>
<name>A0A0E9S0I3_ANGAN</name>
<evidence type="ECO:0000313" key="1">
    <source>
        <dbReference type="EMBL" id="JAH34781.1"/>
    </source>
</evidence>
<protein>
    <submittedName>
        <fullName evidence="1">Uncharacterized protein</fullName>
    </submittedName>
</protein>
<organism evidence="1">
    <name type="scientific">Anguilla anguilla</name>
    <name type="common">European freshwater eel</name>
    <name type="synonym">Muraena anguilla</name>
    <dbReference type="NCBI Taxonomy" id="7936"/>
    <lineage>
        <taxon>Eukaryota</taxon>
        <taxon>Metazoa</taxon>
        <taxon>Chordata</taxon>
        <taxon>Craniata</taxon>
        <taxon>Vertebrata</taxon>
        <taxon>Euteleostomi</taxon>
        <taxon>Actinopterygii</taxon>
        <taxon>Neopterygii</taxon>
        <taxon>Teleostei</taxon>
        <taxon>Anguilliformes</taxon>
        <taxon>Anguillidae</taxon>
        <taxon>Anguilla</taxon>
    </lineage>
</organism>
<accession>A0A0E9S0I3</accession>
<dbReference type="EMBL" id="GBXM01073796">
    <property type="protein sequence ID" value="JAH34781.1"/>
    <property type="molecule type" value="Transcribed_RNA"/>
</dbReference>